<sequence>MTYVDFATLDRSKKRGNSYLIAPEDMPLGATKDAVAPKFRGTAEALFHNLVALLNSDDQFVEVKEDPVHSRVYAVAQTKLLKFKDDIDIQIIPTEAGGSTLAIYSRSRLGKSDFGVNKKRIEALLSKLHKEDVVAEGEGGLTMKAPGHSAV</sequence>
<gene>
    <name evidence="1" type="ordered locus">PB2503_10379</name>
</gene>
<dbReference type="RefSeq" id="WP_013301101.1">
    <property type="nucleotide sequence ID" value="NC_014414.1"/>
</dbReference>
<dbReference type="EMBL" id="CP002156">
    <property type="protein sequence ID" value="ADM10127.1"/>
    <property type="molecule type" value="Genomic_DNA"/>
</dbReference>
<dbReference type="AlphaFoldDB" id="E0TG08"/>
<dbReference type="OrthoDB" id="8479024at2"/>
<organism evidence="1 2">
    <name type="scientific">Parvularcula bermudensis (strain ATCC BAA-594 / HTCC2503 / KCTC 12087)</name>
    <dbReference type="NCBI Taxonomy" id="314260"/>
    <lineage>
        <taxon>Bacteria</taxon>
        <taxon>Pseudomonadati</taxon>
        <taxon>Pseudomonadota</taxon>
        <taxon>Alphaproteobacteria</taxon>
        <taxon>Parvularculales</taxon>
        <taxon>Parvularculaceae</taxon>
        <taxon>Parvularcula</taxon>
    </lineage>
</organism>
<dbReference type="InterPro" id="IPR010865">
    <property type="entry name" value="DUF1499"/>
</dbReference>
<dbReference type="eggNOG" id="COG4446">
    <property type="taxonomic scope" value="Bacteria"/>
</dbReference>
<dbReference type="Proteomes" id="UP000001302">
    <property type="component" value="Chromosome"/>
</dbReference>
<protein>
    <recommendedName>
        <fullName evidence="3">DUF1499 domain-containing protein</fullName>
    </recommendedName>
</protein>
<keyword evidence="2" id="KW-1185">Reference proteome</keyword>
<name>E0TG08_PARBH</name>
<reference evidence="2" key="1">
    <citation type="submission" date="2010-08" db="EMBL/GenBank/DDBJ databases">
        <title>Genome sequence of Parvularcula bermudensis HTCC2503.</title>
        <authorList>
            <person name="Kang D.-M."/>
            <person name="Oh H.-M."/>
            <person name="Cho J.-C."/>
        </authorList>
    </citation>
    <scope>NUCLEOTIDE SEQUENCE [LARGE SCALE GENOMIC DNA]</scope>
    <source>
        <strain evidence="2">ATCC BAA-594 / HTCC2503 / KCTC 12087</strain>
    </source>
</reference>
<dbReference type="HOGENOM" id="CLU_131521_0_0_5"/>
<proteinExistence type="predicted"/>
<accession>E0TG08</accession>
<evidence type="ECO:0000313" key="2">
    <source>
        <dbReference type="Proteomes" id="UP000001302"/>
    </source>
</evidence>
<dbReference type="STRING" id="314260.PB2503_10379"/>
<evidence type="ECO:0008006" key="3">
    <source>
        <dbReference type="Google" id="ProtNLM"/>
    </source>
</evidence>
<reference evidence="1 2" key="2">
    <citation type="journal article" date="2011" name="J. Bacteriol.">
        <title>Complete genome sequence of strain HTCC2503T of Parvularcula bermudensis, the type species of the order "Parvularculales" in the class Alphaproteobacteria.</title>
        <authorList>
            <person name="Oh H.M."/>
            <person name="Kang I."/>
            <person name="Vergin K.L."/>
            <person name="Kang D."/>
            <person name="Rhee K.H."/>
            <person name="Giovannoni S.J."/>
            <person name="Cho J.C."/>
        </authorList>
    </citation>
    <scope>NUCLEOTIDE SEQUENCE [LARGE SCALE GENOMIC DNA]</scope>
    <source>
        <strain evidence="2">ATCC BAA-594 / HTCC2503 / KCTC 12087</strain>
    </source>
</reference>
<evidence type="ECO:0000313" key="1">
    <source>
        <dbReference type="EMBL" id="ADM10127.1"/>
    </source>
</evidence>
<dbReference type="Pfam" id="PF07386">
    <property type="entry name" value="DUF1499"/>
    <property type="match status" value="1"/>
</dbReference>
<dbReference type="KEGG" id="pbr:PB2503_10379"/>